<dbReference type="EMBL" id="UINC01165907">
    <property type="protein sequence ID" value="SVD67566.1"/>
    <property type="molecule type" value="Genomic_DNA"/>
</dbReference>
<evidence type="ECO:0000256" key="1">
    <source>
        <dbReference type="SAM" id="Phobius"/>
    </source>
</evidence>
<keyword evidence="1" id="KW-0472">Membrane</keyword>
<feature type="non-terminal residue" evidence="2">
    <location>
        <position position="36"/>
    </location>
</feature>
<protein>
    <submittedName>
        <fullName evidence="2">Uncharacterized protein</fullName>
    </submittedName>
</protein>
<accession>A0A382X8Q4</accession>
<evidence type="ECO:0000313" key="2">
    <source>
        <dbReference type="EMBL" id="SVD67566.1"/>
    </source>
</evidence>
<name>A0A382X8Q4_9ZZZZ</name>
<sequence length="36" mass="4151">MMSNILSIIISIPVIFLISLFILKKIRKFLSSDLDK</sequence>
<keyword evidence="1" id="KW-0812">Transmembrane</keyword>
<proteinExistence type="predicted"/>
<dbReference type="AlphaFoldDB" id="A0A382X8Q4"/>
<reference evidence="2" key="1">
    <citation type="submission" date="2018-05" db="EMBL/GenBank/DDBJ databases">
        <authorList>
            <person name="Lanie J.A."/>
            <person name="Ng W.-L."/>
            <person name="Kazmierczak K.M."/>
            <person name="Andrzejewski T.M."/>
            <person name="Davidsen T.M."/>
            <person name="Wayne K.J."/>
            <person name="Tettelin H."/>
            <person name="Glass J.I."/>
            <person name="Rusch D."/>
            <person name="Podicherti R."/>
            <person name="Tsui H.-C.T."/>
            <person name="Winkler M.E."/>
        </authorList>
    </citation>
    <scope>NUCLEOTIDE SEQUENCE</scope>
</reference>
<feature type="transmembrane region" description="Helical" evidence="1">
    <location>
        <begin position="6"/>
        <end position="23"/>
    </location>
</feature>
<keyword evidence="1" id="KW-1133">Transmembrane helix</keyword>
<gene>
    <name evidence="2" type="ORF">METZ01_LOCUS420420</name>
</gene>
<organism evidence="2">
    <name type="scientific">marine metagenome</name>
    <dbReference type="NCBI Taxonomy" id="408172"/>
    <lineage>
        <taxon>unclassified sequences</taxon>
        <taxon>metagenomes</taxon>
        <taxon>ecological metagenomes</taxon>
    </lineage>
</organism>